<evidence type="ECO:0000313" key="2">
    <source>
        <dbReference type="EMBL" id="MBL0391533.1"/>
    </source>
</evidence>
<feature type="domain" description="DUF5666" evidence="1">
    <location>
        <begin position="277"/>
        <end position="321"/>
    </location>
</feature>
<gene>
    <name evidence="2" type="ORF">JJ685_10335</name>
</gene>
<evidence type="ECO:0000313" key="3">
    <source>
        <dbReference type="Proteomes" id="UP000599109"/>
    </source>
</evidence>
<dbReference type="EMBL" id="JAEQNE010000002">
    <property type="protein sequence ID" value="MBL0391533.1"/>
    <property type="molecule type" value="Genomic_DNA"/>
</dbReference>
<dbReference type="InterPro" id="IPR043724">
    <property type="entry name" value="DUF5666"/>
</dbReference>
<accession>A0A937CTE6</accession>
<keyword evidence="3" id="KW-1185">Reference proteome</keyword>
<name>A0A937CTE6_9BURK</name>
<feature type="domain" description="DUF5666" evidence="1">
    <location>
        <begin position="130"/>
        <end position="189"/>
    </location>
</feature>
<dbReference type="RefSeq" id="WP_201674157.1">
    <property type="nucleotide sequence ID" value="NZ_JAEQNE010000002.1"/>
</dbReference>
<reference evidence="2 3" key="1">
    <citation type="journal article" date="2017" name="Int. J. Syst. Evol. Microbiol.">
        <title>Ramlibacter monticola sp. nov., isolated from forest soil.</title>
        <authorList>
            <person name="Chaudhary D.K."/>
            <person name="Kim J."/>
        </authorList>
    </citation>
    <scope>NUCLEOTIDE SEQUENCE [LARGE SCALE GENOMIC DNA]</scope>
    <source>
        <strain evidence="2 3">KACC 19175</strain>
    </source>
</reference>
<dbReference type="Proteomes" id="UP000599109">
    <property type="component" value="Unassembled WGS sequence"/>
</dbReference>
<dbReference type="AlphaFoldDB" id="A0A937CTE6"/>
<protein>
    <recommendedName>
        <fullName evidence="1">DUF5666 domain-containing protein</fullName>
    </recommendedName>
</protein>
<organism evidence="2 3">
    <name type="scientific">Ramlibacter monticola</name>
    <dbReference type="NCBI Taxonomy" id="1926872"/>
    <lineage>
        <taxon>Bacteria</taxon>
        <taxon>Pseudomonadati</taxon>
        <taxon>Pseudomonadota</taxon>
        <taxon>Betaproteobacteria</taxon>
        <taxon>Burkholderiales</taxon>
        <taxon>Comamonadaceae</taxon>
        <taxon>Ramlibacter</taxon>
    </lineage>
</organism>
<proteinExistence type="predicted"/>
<feature type="domain" description="DUF5666" evidence="1">
    <location>
        <begin position="200"/>
        <end position="256"/>
    </location>
</feature>
<evidence type="ECO:0000259" key="1">
    <source>
        <dbReference type="Pfam" id="PF18914"/>
    </source>
</evidence>
<feature type="domain" description="DUF5666" evidence="1">
    <location>
        <begin position="335"/>
        <end position="398"/>
    </location>
</feature>
<dbReference type="Pfam" id="PF18914">
    <property type="entry name" value="DUF5666"/>
    <property type="match status" value="4"/>
</dbReference>
<sequence length="402" mass="40943">MSDLNNYPAVPRIPRRRALVGLLAAAGVIVLPGCGGGGGGAGGAVGGVDTGGTGSFSTGRITGFGSVIVNGVRFEDNAARINDDDGAQIGADDLRLGMVVSVQGGAVTAGSGDVLPSASATTISVESQIKGPVESKTGTDTLVVFGQTVKVNTATVFEGTSFAAIAVGQILEVSGFADAAGVVTATRIEREDNANEFKVRGVISNLVGTSFQIGSATFNFSGATRLPATPLANGLFVRVRTQTARNAAGQWVVTRIDLRDAVEDRNEARVEGILVRNGTLLQVNGVTIDTSRLAAGAVPAVGQRVEVEGALVNGVLVARKIDVENEAEDSQVDVRGTASAVNTTAQTFVVRGLTFHYTPGSVREDDGTIAANLVNGAAVRVRGTLPAGGAGNIEATRIDFQP</sequence>
<comment type="caution">
    <text evidence="2">The sequence shown here is derived from an EMBL/GenBank/DDBJ whole genome shotgun (WGS) entry which is preliminary data.</text>
</comment>